<dbReference type="PRINTS" id="PR00420">
    <property type="entry name" value="RNGMNOXGNASE"/>
</dbReference>
<keyword evidence="5" id="KW-0503">Monooxygenase</keyword>
<accession>A0A1J7JTZ4</accession>
<organism evidence="7 8">
    <name type="scientific">Coniochaeta ligniaria NRRL 30616</name>
    <dbReference type="NCBI Taxonomy" id="1408157"/>
    <lineage>
        <taxon>Eukaryota</taxon>
        <taxon>Fungi</taxon>
        <taxon>Dikarya</taxon>
        <taxon>Ascomycota</taxon>
        <taxon>Pezizomycotina</taxon>
        <taxon>Sordariomycetes</taxon>
        <taxon>Sordariomycetidae</taxon>
        <taxon>Coniochaetales</taxon>
        <taxon>Coniochaetaceae</taxon>
        <taxon>Coniochaeta</taxon>
    </lineage>
</organism>
<dbReference type="InterPro" id="IPR036188">
    <property type="entry name" value="FAD/NAD-bd_sf"/>
</dbReference>
<dbReference type="GO" id="GO:0071949">
    <property type="term" value="F:FAD binding"/>
    <property type="evidence" value="ECO:0007669"/>
    <property type="project" value="InterPro"/>
</dbReference>
<sequence length="426" mass="46954">MSTKPILILGSGVSGLLLAQYLRKTGVPFQIFERDADLATRGLGWGLTIHWSLPALRSLLPADLVLRLPEAYVDRIAVEQGKASAFPFFDLSTGELKASTPKASADTRIRVSRDKFRRLLATGLDIQWGKAATRFETHDDESVTVHFDDGSFSEGIVVVACDGGNSRIRRQLFPGQENYQIPVRLIGVKLDVTPEEIEPLRQLDCYFLQGTASQNDSYVYFSMLDAPGNDDSSKNNGNYTCQIVVSWPIREGFFDSPSSITVPDTDEGSISLIKRFASTWAEPFRSLILNIPPATETKRLGLSDWPPPRGLRTSGSVALVGDALHPMAMYRGEGANHAIVDVLDFVDLVIPHLTGDGDGDSDMRSALDRYEDRVVARARPAVFASRQACLDAHDWRRINAQSPLLTKRAMNVEFDEGTTGNVEPLE</sequence>
<evidence type="ECO:0000256" key="2">
    <source>
        <dbReference type="ARBA" id="ARBA00022630"/>
    </source>
</evidence>
<evidence type="ECO:0000256" key="4">
    <source>
        <dbReference type="ARBA" id="ARBA00023002"/>
    </source>
</evidence>
<comment type="cofactor">
    <cofactor evidence="1">
        <name>FAD</name>
        <dbReference type="ChEBI" id="CHEBI:57692"/>
    </cofactor>
</comment>
<keyword evidence="4" id="KW-0560">Oxidoreductase</keyword>
<dbReference type="OrthoDB" id="47494at2759"/>
<reference evidence="7 8" key="1">
    <citation type="submission" date="2016-10" db="EMBL/GenBank/DDBJ databases">
        <title>Draft genome sequence of Coniochaeta ligniaria NRRL30616, a lignocellulolytic fungus for bioabatement of inhibitors in plant biomass hydrolysates.</title>
        <authorList>
            <consortium name="DOE Joint Genome Institute"/>
            <person name="Jimenez D.J."/>
            <person name="Hector R.E."/>
            <person name="Riley R."/>
            <person name="Sun H."/>
            <person name="Grigoriev I.V."/>
            <person name="Van Elsas J.D."/>
            <person name="Nichols N.N."/>
        </authorList>
    </citation>
    <scope>NUCLEOTIDE SEQUENCE [LARGE SCALE GENOMIC DNA]</scope>
    <source>
        <strain evidence="7 8">NRRL 30616</strain>
    </source>
</reference>
<feature type="domain" description="FAD-binding" evidence="6">
    <location>
        <begin position="5"/>
        <end position="208"/>
    </location>
</feature>
<dbReference type="Proteomes" id="UP000182658">
    <property type="component" value="Unassembled WGS sequence"/>
</dbReference>
<evidence type="ECO:0000313" key="7">
    <source>
        <dbReference type="EMBL" id="OIW32844.1"/>
    </source>
</evidence>
<protein>
    <submittedName>
        <fullName evidence="7">FAD/NAD(P)-binding domain-containing protein</fullName>
    </submittedName>
</protein>
<evidence type="ECO:0000259" key="6">
    <source>
        <dbReference type="Pfam" id="PF01494"/>
    </source>
</evidence>
<keyword evidence="2" id="KW-0285">Flavoprotein</keyword>
<keyword evidence="3" id="KW-0274">FAD</keyword>
<evidence type="ECO:0000256" key="5">
    <source>
        <dbReference type="ARBA" id="ARBA00023033"/>
    </source>
</evidence>
<proteinExistence type="predicted"/>
<dbReference type="GO" id="GO:0004497">
    <property type="term" value="F:monooxygenase activity"/>
    <property type="evidence" value="ECO:0007669"/>
    <property type="project" value="UniProtKB-KW"/>
</dbReference>
<dbReference type="PANTHER" id="PTHR47178:SF1">
    <property type="entry name" value="FAD-BINDING DOMAIN-CONTAINING PROTEIN-RELATED"/>
    <property type="match status" value="1"/>
</dbReference>
<dbReference type="AlphaFoldDB" id="A0A1J7JTZ4"/>
<dbReference type="Pfam" id="PF01494">
    <property type="entry name" value="FAD_binding_3"/>
    <property type="match status" value="1"/>
</dbReference>
<evidence type="ECO:0000313" key="8">
    <source>
        <dbReference type="Proteomes" id="UP000182658"/>
    </source>
</evidence>
<dbReference type="InterPro" id="IPR002938">
    <property type="entry name" value="FAD-bd"/>
</dbReference>
<gene>
    <name evidence="7" type="ORF">CONLIGDRAFT_569564</name>
</gene>
<dbReference type="STRING" id="1408157.A0A1J7JTZ4"/>
<dbReference type="PANTHER" id="PTHR47178">
    <property type="entry name" value="MONOOXYGENASE, FAD-BINDING"/>
    <property type="match status" value="1"/>
</dbReference>
<keyword evidence="8" id="KW-1185">Reference proteome</keyword>
<dbReference type="SUPFAM" id="SSF51905">
    <property type="entry name" value="FAD/NAD(P)-binding domain"/>
    <property type="match status" value="1"/>
</dbReference>
<dbReference type="InParanoid" id="A0A1J7JTZ4"/>
<name>A0A1J7JTZ4_9PEZI</name>
<dbReference type="Gene3D" id="3.50.50.60">
    <property type="entry name" value="FAD/NAD(P)-binding domain"/>
    <property type="match status" value="1"/>
</dbReference>
<evidence type="ECO:0000256" key="1">
    <source>
        <dbReference type="ARBA" id="ARBA00001974"/>
    </source>
</evidence>
<dbReference type="EMBL" id="KV875094">
    <property type="protein sequence ID" value="OIW32844.1"/>
    <property type="molecule type" value="Genomic_DNA"/>
</dbReference>
<evidence type="ECO:0000256" key="3">
    <source>
        <dbReference type="ARBA" id="ARBA00022827"/>
    </source>
</evidence>